<dbReference type="AlphaFoldDB" id="A0A9W4GTN4"/>
<keyword evidence="3" id="KW-1185">Reference proteome</keyword>
<comment type="caution">
    <text evidence="2">The sequence shown here is derived from an EMBL/GenBank/DDBJ whole genome shotgun (WGS) entry which is preliminary data.</text>
</comment>
<dbReference type="Proteomes" id="UP001152519">
    <property type="component" value="Unassembled WGS sequence"/>
</dbReference>
<gene>
    <name evidence="2" type="ORF">SCOCK_30065</name>
</gene>
<protein>
    <submittedName>
        <fullName evidence="2">Uncharacterized protein</fullName>
    </submittedName>
</protein>
<feature type="region of interest" description="Disordered" evidence="1">
    <location>
        <begin position="432"/>
        <end position="453"/>
    </location>
</feature>
<organism evidence="2 3">
    <name type="scientific">Actinacidiphila cocklensis</name>
    <dbReference type="NCBI Taxonomy" id="887465"/>
    <lineage>
        <taxon>Bacteria</taxon>
        <taxon>Bacillati</taxon>
        <taxon>Actinomycetota</taxon>
        <taxon>Actinomycetes</taxon>
        <taxon>Kitasatosporales</taxon>
        <taxon>Streptomycetaceae</taxon>
        <taxon>Actinacidiphila</taxon>
    </lineage>
</organism>
<accession>A0A9W4GTN4</accession>
<feature type="compositionally biased region" description="Polar residues" evidence="1">
    <location>
        <begin position="442"/>
        <end position="452"/>
    </location>
</feature>
<evidence type="ECO:0000256" key="1">
    <source>
        <dbReference type="SAM" id="MobiDB-lite"/>
    </source>
</evidence>
<reference evidence="2" key="1">
    <citation type="submission" date="2021-05" db="EMBL/GenBank/DDBJ databases">
        <authorList>
            <person name="Arsene-Ploetze F."/>
        </authorList>
    </citation>
    <scope>NUCLEOTIDE SEQUENCE</scope>
    <source>
        <strain evidence="2">DSM 42138</strain>
    </source>
</reference>
<proteinExistence type="predicted"/>
<name>A0A9W4GTN4_9ACTN</name>
<evidence type="ECO:0000313" key="3">
    <source>
        <dbReference type="Proteomes" id="UP001152519"/>
    </source>
</evidence>
<sequence length="538" mass="57567">MFERVGHGVGADLALRLVLRALGAVYDLPAACRDVGIGGHLVRRRIGLVRLVARFEGRRRRDRLEGRSLLEAVAVAHVPVDGQVQLGLVLAEAVRLALAHGEDLAGARLHHGVGGDVLVGLVDVLADALEQRRLRLRVERGPDRETAYVPRLLPVGLGLAEGRVLQERVAHVVAEEAGAVDGGDTSVLRRADLEAERGLLRGGRLRGGDVLELGHARQHRVAAVECRLLVADRVVAARRLHHAGQQRGLGQGEVLRGGAEVALRGGLDAVGLLAEEGDVEVVLQDLLLAQFLLDLDRVLHFLDLAADGLLGGLGDLGGVVARLLDEDVLDVLLGQRRGALGAAVGGVVAERAQDALEVEGAVLVVARVLDVDYRLEDVRAHGRDRDDGAVARVDGGDQAAVGVQDLGRLAERRCLQLARQVVEACRRTLRRQAERTGGGQGDSCQDRTGQNTDAEELGGLLGRREPPARTLVSHGCSLRGDSPDVRPGVRLVCNRQDANVGASLSPVITLVSDERCPNFGICRRTWSLRWVMRSHITP</sequence>
<dbReference type="EMBL" id="CAJSLV010000059">
    <property type="protein sequence ID" value="CAG6394832.1"/>
    <property type="molecule type" value="Genomic_DNA"/>
</dbReference>
<evidence type="ECO:0000313" key="2">
    <source>
        <dbReference type="EMBL" id="CAG6394832.1"/>
    </source>
</evidence>